<evidence type="ECO:0000256" key="1">
    <source>
        <dbReference type="ARBA" id="ARBA00004162"/>
    </source>
</evidence>
<dbReference type="NCBIfam" id="TIGR03919">
    <property type="entry name" value="T7SS_EccB"/>
    <property type="match status" value="1"/>
</dbReference>
<dbReference type="InterPro" id="IPR044857">
    <property type="entry name" value="T7SS_EccB_R1"/>
</dbReference>
<keyword evidence="6" id="KW-0378">Hydrolase</keyword>
<evidence type="ECO:0000256" key="5">
    <source>
        <dbReference type="ARBA" id="ARBA00022741"/>
    </source>
</evidence>
<dbReference type="Gene3D" id="3.30.2390.20">
    <property type="entry name" value="Type VII secretion system EccB, repeat 1 domain"/>
    <property type="match status" value="1"/>
</dbReference>
<dbReference type="GO" id="GO:0016787">
    <property type="term" value="F:hydrolase activity"/>
    <property type="evidence" value="ECO:0007669"/>
    <property type="project" value="UniProtKB-KW"/>
</dbReference>
<reference evidence="12" key="1">
    <citation type="submission" date="2016-10" db="EMBL/GenBank/DDBJ databases">
        <authorList>
            <person name="Varghese N."/>
            <person name="Submissions S."/>
        </authorList>
    </citation>
    <scope>NUCLEOTIDE SEQUENCE [LARGE SCALE GENOMIC DNA]</scope>
    <source>
        <strain evidence="12">CGMCC 4.5579</strain>
    </source>
</reference>
<name>A0A1I6A1U4_9PSEU</name>
<keyword evidence="4 10" id="KW-0812">Transmembrane</keyword>
<feature type="transmembrane region" description="Helical" evidence="10">
    <location>
        <begin position="43"/>
        <end position="64"/>
    </location>
</feature>
<keyword evidence="12" id="KW-1185">Reference proteome</keyword>
<dbReference type="GO" id="GO:0005524">
    <property type="term" value="F:ATP binding"/>
    <property type="evidence" value="ECO:0007669"/>
    <property type="project" value="UniProtKB-KW"/>
</dbReference>
<comment type="subcellular location">
    <subcellularLocation>
        <location evidence="1">Cell membrane</location>
        <topology evidence="1">Single-pass membrane protein</topology>
    </subcellularLocation>
</comment>
<keyword evidence="5" id="KW-0547">Nucleotide-binding</keyword>
<dbReference type="Gene3D" id="2.40.50.910">
    <property type="entry name" value="Type VII secretion system EccB, repeat 3 domain"/>
    <property type="match status" value="1"/>
</dbReference>
<protein>
    <submittedName>
        <fullName evidence="11">Type VII secretion protein EccB</fullName>
    </submittedName>
</protein>
<keyword evidence="3" id="KW-1003">Cell membrane</keyword>
<keyword evidence="8 10" id="KW-1133">Transmembrane helix</keyword>
<dbReference type="EMBL" id="FOWW01000011">
    <property type="protein sequence ID" value="SFQ62691.1"/>
    <property type="molecule type" value="Genomic_DNA"/>
</dbReference>
<dbReference type="GO" id="GO:0005576">
    <property type="term" value="C:extracellular region"/>
    <property type="evidence" value="ECO:0007669"/>
    <property type="project" value="TreeGrafter"/>
</dbReference>
<dbReference type="PANTHER" id="PTHR40765:SF2">
    <property type="entry name" value="ESX-2 SECRETION SYSTEM ATPASE ECCB2"/>
    <property type="match status" value="1"/>
</dbReference>
<dbReference type="OrthoDB" id="3847604at2"/>
<sequence>MPSTPTTKSQVQAYQFVLRRMQSALVRKDAVMLHDPMRTHSRATAVGVVLSVLGMLGFIIFGLFKPAPQAPGPGSIVIGEQSGSMYVVAGEPKKLIPTFNLASARLLLLAQQDQAAQGGAGGGQNAAPAGGQVEVVEPQVVPDDQLKDIPKGRLHGIPDAPGLLPKKEQRISDDWAVCDEIGLDHSLPDPTSINQNETTVFGGVQDLGQELAPDSALLVTADNGSTYLVYRQVDNPNRPNADTVRAKVDLTQASVVRALGLDVKPRHISMGLLNAIPEVTEIKAPVIEGANESSTFNLSGLRVGDVFSTVRAGAAEEYWVITRHGIQRVPRAVADLIRFHRTGQPAGITQVRPDRLQNVPVLHPGQPGYLPVDDYPQIVPHILDPVRYPVTCLGWSLVGEGANRDGQTKVYYGAELPGPKNEQGESVAVQVGQASPDGMKVDRFYMRPNFAAVVRSATSKETFDKGPIQLISDRGIRYGVKDLRTAQALGLGEQSPAPESIIRLLPAGASLNTQDVMRTFDSVPVDPRAGTFQPPQPQAAGN</sequence>
<keyword evidence="9 10" id="KW-0472">Membrane</keyword>
<dbReference type="STRING" id="587909.SAMN05421810_1116"/>
<evidence type="ECO:0000256" key="4">
    <source>
        <dbReference type="ARBA" id="ARBA00022692"/>
    </source>
</evidence>
<gene>
    <name evidence="11" type="ORF">SAMN05421810_1116</name>
</gene>
<evidence type="ECO:0000256" key="8">
    <source>
        <dbReference type="ARBA" id="ARBA00022989"/>
    </source>
</evidence>
<evidence type="ECO:0000256" key="7">
    <source>
        <dbReference type="ARBA" id="ARBA00022840"/>
    </source>
</evidence>
<dbReference type="PANTHER" id="PTHR40765">
    <property type="entry name" value="ESX-2 SECRETION SYSTEM ATPASE ECCB2"/>
    <property type="match status" value="1"/>
</dbReference>
<evidence type="ECO:0000256" key="3">
    <source>
        <dbReference type="ARBA" id="ARBA00022475"/>
    </source>
</evidence>
<dbReference type="Proteomes" id="UP000198727">
    <property type="component" value="Unassembled WGS sequence"/>
</dbReference>
<organism evidence="11 12">
    <name type="scientific">Amycolatopsis arida</name>
    <dbReference type="NCBI Taxonomy" id="587909"/>
    <lineage>
        <taxon>Bacteria</taxon>
        <taxon>Bacillati</taxon>
        <taxon>Actinomycetota</taxon>
        <taxon>Actinomycetes</taxon>
        <taxon>Pseudonocardiales</taxon>
        <taxon>Pseudonocardiaceae</taxon>
        <taxon>Amycolatopsis</taxon>
    </lineage>
</organism>
<dbReference type="InterPro" id="IPR042485">
    <property type="entry name" value="T7SS_EccB_R3"/>
</dbReference>
<dbReference type="GO" id="GO:0005886">
    <property type="term" value="C:plasma membrane"/>
    <property type="evidence" value="ECO:0007669"/>
    <property type="project" value="UniProtKB-SubCell"/>
</dbReference>
<evidence type="ECO:0000313" key="12">
    <source>
        <dbReference type="Proteomes" id="UP000198727"/>
    </source>
</evidence>
<keyword evidence="7" id="KW-0067">ATP-binding</keyword>
<accession>A0A1I6A1U4</accession>
<dbReference type="AlphaFoldDB" id="A0A1I6A1U4"/>
<dbReference type="RefSeq" id="WP_092535193.1">
    <property type="nucleotide sequence ID" value="NZ_FOWW01000011.1"/>
</dbReference>
<evidence type="ECO:0000256" key="10">
    <source>
        <dbReference type="SAM" id="Phobius"/>
    </source>
</evidence>
<dbReference type="InterPro" id="IPR007795">
    <property type="entry name" value="T7SS_EccB"/>
</dbReference>
<evidence type="ECO:0000256" key="2">
    <source>
        <dbReference type="ARBA" id="ARBA00008149"/>
    </source>
</evidence>
<evidence type="ECO:0000313" key="11">
    <source>
        <dbReference type="EMBL" id="SFQ62691.1"/>
    </source>
</evidence>
<comment type="similarity">
    <text evidence="2">Belongs to the EccB family.</text>
</comment>
<proteinExistence type="inferred from homology"/>
<evidence type="ECO:0000256" key="6">
    <source>
        <dbReference type="ARBA" id="ARBA00022801"/>
    </source>
</evidence>
<evidence type="ECO:0000256" key="9">
    <source>
        <dbReference type="ARBA" id="ARBA00023136"/>
    </source>
</evidence>
<dbReference type="Pfam" id="PF05108">
    <property type="entry name" value="T7SS_ESX1_EccB"/>
    <property type="match status" value="1"/>
</dbReference>